<evidence type="ECO:0000256" key="2">
    <source>
        <dbReference type="ARBA" id="ARBA00021978"/>
    </source>
</evidence>
<gene>
    <name evidence="7" type="ORF">CAMP_LOCUS14595</name>
</gene>
<feature type="compositionally biased region" description="Basic and acidic residues" evidence="5">
    <location>
        <begin position="93"/>
        <end position="107"/>
    </location>
</feature>
<dbReference type="PANTHER" id="PTHR21032:SF0">
    <property type="entry name" value="G PATCH DOMAIN-CONTAINING PROTEIN 11"/>
    <property type="match status" value="1"/>
</dbReference>
<dbReference type="OrthoDB" id="786951at2759"/>
<dbReference type="InterPro" id="IPR039249">
    <property type="entry name" value="GPATCH11"/>
</dbReference>
<dbReference type="Pfam" id="PF13821">
    <property type="entry name" value="DUF4187"/>
    <property type="match status" value="1"/>
</dbReference>
<feature type="region of interest" description="Disordered" evidence="5">
    <location>
        <begin position="43"/>
        <end position="73"/>
    </location>
</feature>
<feature type="region of interest" description="Disordered" evidence="5">
    <location>
        <begin position="88"/>
        <end position="107"/>
    </location>
</feature>
<dbReference type="SMART" id="SM00443">
    <property type="entry name" value="G_patch"/>
    <property type="match status" value="1"/>
</dbReference>
<accession>A0A9P1N5L4</accession>
<evidence type="ECO:0000256" key="1">
    <source>
        <dbReference type="ARBA" id="ARBA00007140"/>
    </source>
</evidence>
<dbReference type="InterPro" id="IPR000467">
    <property type="entry name" value="G_patch_dom"/>
</dbReference>
<dbReference type="InterPro" id="IPR025239">
    <property type="entry name" value="DUF4187"/>
</dbReference>
<proteinExistence type="inferred from homology"/>
<evidence type="ECO:0000256" key="4">
    <source>
        <dbReference type="SAM" id="Coils"/>
    </source>
</evidence>
<dbReference type="Proteomes" id="UP001152747">
    <property type="component" value="Unassembled WGS sequence"/>
</dbReference>
<dbReference type="EMBL" id="CANHGI010000005">
    <property type="protein sequence ID" value="CAI5451958.1"/>
    <property type="molecule type" value="Genomic_DNA"/>
</dbReference>
<reference evidence="7" key="1">
    <citation type="submission" date="2022-11" db="EMBL/GenBank/DDBJ databases">
        <authorList>
            <person name="Kikuchi T."/>
        </authorList>
    </citation>
    <scope>NUCLEOTIDE SEQUENCE</scope>
    <source>
        <strain evidence="7">PS1010</strain>
    </source>
</reference>
<feature type="domain" description="G-patch" evidence="6">
    <location>
        <begin position="72"/>
        <end position="129"/>
    </location>
</feature>
<comment type="caution">
    <text evidence="7">The sequence shown here is derived from an EMBL/GenBank/DDBJ whole genome shotgun (WGS) entry which is preliminary data.</text>
</comment>
<sequence length="301" mass="35078">MSDSEDDYMSADILSEVSDKPVGIAKSRAHQRQLNIHARFEETRTIEKPKRQTLAEKEKERREEALAKPISHESKGFALMAKMGFKPGMTLGKKRETTEEHEESEQKRLKIPISIEIKEGRKGLGHEKQEIAVRNEKVEAVMRKMKEQAAKHEELIVDYKIRRRQESTLKEVLKDVWSSRKVCEELDHRLGTKIPKIGWFWRSYAVKTDIDDDCDKPGTSRRFDEEQEDKKYKYSNGLDAPEEIDFTAIDEDSLRDRLEQITNYLRTGHFYCVWCGSLFDSPEDLEENCPGDTRHAHHGLD</sequence>
<dbReference type="PROSITE" id="PS50174">
    <property type="entry name" value="G_PATCH"/>
    <property type="match status" value="1"/>
</dbReference>
<keyword evidence="4" id="KW-0175">Coiled coil</keyword>
<evidence type="ECO:0000259" key="6">
    <source>
        <dbReference type="PROSITE" id="PS50174"/>
    </source>
</evidence>
<name>A0A9P1N5L4_9PELO</name>
<evidence type="ECO:0000313" key="7">
    <source>
        <dbReference type="EMBL" id="CAI5451958.1"/>
    </source>
</evidence>
<evidence type="ECO:0000256" key="5">
    <source>
        <dbReference type="SAM" id="MobiDB-lite"/>
    </source>
</evidence>
<evidence type="ECO:0000256" key="3">
    <source>
        <dbReference type="ARBA" id="ARBA00030688"/>
    </source>
</evidence>
<dbReference type="GO" id="GO:0000776">
    <property type="term" value="C:kinetochore"/>
    <property type="evidence" value="ECO:0007669"/>
    <property type="project" value="TreeGrafter"/>
</dbReference>
<comment type="similarity">
    <text evidence="1">Belongs to the GPATCH11 family.</text>
</comment>
<feature type="coiled-coil region" evidence="4">
    <location>
        <begin position="128"/>
        <end position="162"/>
    </location>
</feature>
<organism evidence="7 8">
    <name type="scientific">Caenorhabditis angaria</name>
    <dbReference type="NCBI Taxonomy" id="860376"/>
    <lineage>
        <taxon>Eukaryota</taxon>
        <taxon>Metazoa</taxon>
        <taxon>Ecdysozoa</taxon>
        <taxon>Nematoda</taxon>
        <taxon>Chromadorea</taxon>
        <taxon>Rhabditida</taxon>
        <taxon>Rhabditina</taxon>
        <taxon>Rhabditomorpha</taxon>
        <taxon>Rhabditoidea</taxon>
        <taxon>Rhabditidae</taxon>
        <taxon>Peloderinae</taxon>
        <taxon>Caenorhabditis</taxon>
    </lineage>
</organism>
<dbReference type="PANTHER" id="PTHR21032">
    <property type="entry name" value="G PATCH DOMAIN-CONTAINING PROTEIN 11"/>
    <property type="match status" value="1"/>
</dbReference>
<dbReference type="AlphaFoldDB" id="A0A9P1N5L4"/>
<dbReference type="SMART" id="SM01173">
    <property type="entry name" value="DUF4187"/>
    <property type="match status" value="1"/>
</dbReference>
<dbReference type="GO" id="GO:0003676">
    <property type="term" value="F:nucleic acid binding"/>
    <property type="evidence" value="ECO:0007669"/>
    <property type="project" value="InterPro"/>
</dbReference>
<dbReference type="Pfam" id="PF01585">
    <property type="entry name" value="G-patch"/>
    <property type="match status" value="1"/>
</dbReference>
<keyword evidence="8" id="KW-1185">Reference proteome</keyword>
<protein>
    <recommendedName>
        <fullName evidence="2">G patch domain-containing protein 11</fullName>
    </recommendedName>
    <alternativeName>
        <fullName evidence="3">Coiled-coil domain-containing protein 75</fullName>
    </alternativeName>
</protein>
<evidence type="ECO:0000313" key="8">
    <source>
        <dbReference type="Proteomes" id="UP001152747"/>
    </source>
</evidence>